<keyword evidence="7" id="KW-1185">Reference proteome</keyword>
<evidence type="ECO:0000256" key="3">
    <source>
        <dbReference type="ARBA" id="ARBA00023140"/>
    </source>
</evidence>
<dbReference type="InterPro" id="IPR051053">
    <property type="entry name" value="ECH/Chromodomain_protein"/>
</dbReference>
<dbReference type="PROSITE" id="PS00166">
    <property type="entry name" value="ENOYL_COA_HYDRATASE"/>
    <property type="match status" value="1"/>
</dbReference>
<dbReference type="CDD" id="cd06558">
    <property type="entry name" value="crotonase-like"/>
    <property type="match status" value="1"/>
</dbReference>
<name>A0ABU2NBL8_9PSEU</name>
<sequence>MTAAVTRTGRVLRCVVSDAARHGTLDFDAVCAVTAALRALEPDVGAVLLAGEGAHFCTGADVGIFATAGADGADIRSSVRELAGELHDLVRALVEVPVPVVAAVRGWAAGAGMSLVLAADIAVAGASMGLRPAYSAIGLSPDGGLTWTLPRAVGAARARHILLTDRVLLAEEALAMGLVATVVPDDQVDTEALGLAQRLADGPTRALSRTKRLVRADGDLDAQLDAEADAIAESVTDAEGREGVAAFRERRAPRFVE</sequence>
<dbReference type="EMBL" id="JAVREJ010000007">
    <property type="protein sequence ID" value="MDT0350423.1"/>
    <property type="molecule type" value="Genomic_DNA"/>
</dbReference>
<comment type="similarity">
    <text evidence="2 5">Belongs to the enoyl-CoA hydratase/isomerase family.</text>
</comment>
<organism evidence="6 7">
    <name type="scientific">Pseudonocardia charpentierae</name>
    <dbReference type="NCBI Taxonomy" id="3075545"/>
    <lineage>
        <taxon>Bacteria</taxon>
        <taxon>Bacillati</taxon>
        <taxon>Actinomycetota</taxon>
        <taxon>Actinomycetes</taxon>
        <taxon>Pseudonocardiales</taxon>
        <taxon>Pseudonocardiaceae</taxon>
        <taxon>Pseudonocardia</taxon>
    </lineage>
</organism>
<dbReference type="Gene3D" id="3.90.226.10">
    <property type="entry name" value="2-enoyl-CoA Hydratase, Chain A, domain 1"/>
    <property type="match status" value="1"/>
</dbReference>
<evidence type="ECO:0000256" key="1">
    <source>
        <dbReference type="ARBA" id="ARBA00004275"/>
    </source>
</evidence>
<gene>
    <name evidence="6" type="ORF">RM445_12895</name>
</gene>
<reference evidence="7" key="1">
    <citation type="submission" date="2023-07" db="EMBL/GenBank/DDBJ databases">
        <title>30 novel species of actinomycetes from the DSMZ collection.</title>
        <authorList>
            <person name="Nouioui I."/>
        </authorList>
    </citation>
    <scope>NUCLEOTIDE SEQUENCE [LARGE SCALE GENOMIC DNA]</scope>
    <source>
        <strain evidence="7">DSM 45834</strain>
    </source>
</reference>
<evidence type="ECO:0000256" key="4">
    <source>
        <dbReference type="ARBA" id="ARBA00023235"/>
    </source>
</evidence>
<dbReference type="InterPro" id="IPR001753">
    <property type="entry name" value="Enoyl-CoA_hydra/iso"/>
</dbReference>
<evidence type="ECO:0000313" key="7">
    <source>
        <dbReference type="Proteomes" id="UP001183202"/>
    </source>
</evidence>
<evidence type="ECO:0000313" key="6">
    <source>
        <dbReference type="EMBL" id="MDT0350423.1"/>
    </source>
</evidence>
<dbReference type="PANTHER" id="PTHR43684:SF1">
    <property type="entry name" value="ENOYL-COA DELTA ISOMERASE 2"/>
    <property type="match status" value="1"/>
</dbReference>
<dbReference type="InterPro" id="IPR014748">
    <property type="entry name" value="Enoyl-CoA_hydra_C"/>
</dbReference>
<protein>
    <submittedName>
        <fullName evidence="6">Enoyl-CoA hydratase-related protein</fullName>
    </submittedName>
</protein>
<keyword evidence="4" id="KW-0413">Isomerase</keyword>
<dbReference type="SUPFAM" id="SSF52096">
    <property type="entry name" value="ClpP/crotonase"/>
    <property type="match status" value="1"/>
</dbReference>
<dbReference type="InterPro" id="IPR029045">
    <property type="entry name" value="ClpP/crotonase-like_dom_sf"/>
</dbReference>
<comment type="subcellular location">
    <subcellularLocation>
        <location evidence="1">Peroxisome</location>
    </subcellularLocation>
</comment>
<proteinExistence type="inferred from homology"/>
<accession>A0ABU2NBL8</accession>
<keyword evidence="3" id="KW-0576">Peroxisome</keyword>
<dbReference type="InterPro" id="IPR018376">
    <property type="entry name" value="Enoyl-CoA_hyd/isom_CS"/>
</dbReference>
<comment type="caution">
    <text evidence="6">The sequence shown here is derived from an EMBL/GenBank/DDBJ whole genome shotgun (WGS) entry which is preliminary data.</text>
</comment>
<dbReference type="PANTHER" id="PTHR43684">
    <property type="match status" value="1"/>
</dbReference>
<dbReference type="Proteomes" id="UP001183202">
    <property type="component" value="Unassembled WGS sequence"/>
</dbReference>
<evidence type="ECO:0000256" key="5">
    <source>
        <dbReference type="RuleBase" id="RU003707"/>
    </source>
</evidence>
<dbReference type="Gene3D" id="1.10.12.10">
    <property type="entry name" value="Lyase 2-enoyl-coa Hydratase, Chain A, domain 2"/>
    <property type="match status" value="1"/>
</dbReference>
<dbReference type="RefSeq" id="WP_311556457.1">
    <property type="nucleotide sequence ID" value="NZ_JAVREJ010000007.1"/>
</dbReference>
<evidence type="ECO:0000256" key="2">
    <source>
        <dbReference type="ARBA" id="ARBA00005254"/>
    </source>
</evidence>
<dbReference type="Pfam" id="PF00378">
    <property type="entry name" value="ECH_1"/>
    <property type="match status" value="1"/>
</dbReference>